<dbReference type="Proteomes" id="UP000642748">
    <property type="component" value="Unassembled WGS sequence"/>
</dbReference>
<evidence type="ECO:0000313" key="2">
    <source>
        <dbReference type="EMBL" id="GIH16531.1"/>
    </source>
</evidence>
<feature type="transmembrane region" description="Helical" evidence="1">
    <location>
        <begin position="37"/>
        <end position="55"/>
    </location>
</feature>
<proteinExistence type="predicted"/>
<protein>
    <submittedName>
        <fullName evidence="2">Uncharacterized protein</fullName>
    </submittedName>
</protein>
<organism evidence="2 3">
    <name type="scientific">Rugosimonospora africana</name>
    <dbReference type="NCBI Taxonomy" id="556532"/>
    <lineage>
        <taxon>Bacteria</taxon>
        <taxon>Bacillati</taxon>
        <taxon>Actinomycetota</taxon>
        <taxon>Actinomycetes</taxon>
        <taxon>Micromonosporales</taxon>
        <taxon>Micromonosporaceae</taxon>
        <taxon>Rugosimonospora</taxon>
    </lineage>
</organism>
<dbReference type="EMBL" id="BONZ01000043">
    <property type="protein sequence ID" value="GIH16531.1"/>
    <property type="molecule type" value="Genomic_DNA"/>
</dbReference>
<comment type="caution">
    <text evidence="2">The sequence shown here is derived from an EMBL/GenBank/DDBJ whole genome shotgun (WGS) entry which is preliminary data.</text>
</comment>
<keyword evidence="3" id="KW-1185">Reference proteome</keyword>
<keyword evidence="1" id="KW-0472">Membrane</keyword>
<reference evidence="2" key="1">
    <citation type="submission" date="2021-01" db="EMBL/GenBank/DDBJ databases">
        <title>Whole genome shotgun sequence of Rugosimonospora africana NBRC 104875.</title>
        <authorList>
            <person name="Komaki H."/>
            <person name="Tamura T."/>
        </authorList>
    </citation>
    <scope>NUCLEOTIDE SEQUENCE</scope>
    <source>
        <strain evidence="2">NBRC 104875</strain>
    </source>
</reference>
<dbReference type="AlphaFoldDB" id="A0A8J3QU51"/>
<gene>
    <name evidence="2" type="ORF">Raf01_47030</name>
</gene>
<keyword evidence="1" id="KW-0812">Transmembrane</keyword>
<accession>A0A8J3QU51</accession>
<evidence type="ECO:0000313" key="3">
    <source>
        <dbReference type="Proteomes" id="UP000642748"/>
    </source>
</evidence>
<evidence type="ECO:0000256" key="1">
    <source>
        <dbReference type="SAM" id="Phobius"/>
    </source>
</evidence>
<name>A0A8J3QU51_9ACTN</name>
<keyword evidence="1" id="KW-1133">Transmembrane helix</keyword>
<sequence>MSRRGWWLPAGDGICQSRYMVALVVADSAQNLPGVKFTGVVLGLLLLVAAIRAMFGKGGKGKR</sequence>